<dbReference type="CDD" id="cd00371">
    <property type="entry name" value="HMA"/>
    <property type="match status" value="1"/>
</dbReference>
<comment type="caution">
    <text evidence="3">The sequence shown here is derived from an EMBL/GenBank/DDBJ whole genome shotgun (WGS) entry which is preliminary data.</text>
</comment>
<dbReference type="EMBL" id="CAJVPK010000129">
    <property type="protein sequence ID" value="CAG8455261.1"/>
    <property type="molecule type" value="Genomic_DNA"/>
</dbReference>
<feature type="domain" description="HMA" evidence="2">
    <location>
        <begin position="112"/>
        <end position="167"/>
    </location>
</feature>
<feature type="transmembrane region" description="Helical" evidence="1">
    <location>
        <begin position="7"/>
        <end position="29"/>
    </location>
</feature>
<dbReference type="OrthoDB" id="689350at2759"/>
<dbReference type="InterPro" id="IPR036163">
    <property type="entry name" value="HMA_dom_sf"/>
</dbReference>
<sequence length="185" mass="20840">MKSKNLPYYFGAIITGLLSSSCCIIQLILNMFSVGCAGFSILTPFRSIFLSFTVIFFLLTIKKFGIKSKQTINTLIISLLLCFSPEFVSFYNEGNIKLINVNTVPEKEIFILEIRGIGCEGCANKIKKFLDSRPNVIDSKLFFNNKSAVVSVIPGIYKASDLESWIKVVDLKYEGKVIQQFNIQY</sequence>
<evidence type="ECO:0000313" key="4">
    <source>
        <dbReference type="Proteomes" id="UP000789706"/>
    </source>
</evidence>
<accession>A0A9N8VJP3</accession>
<protein>
    <submittedName>
        <fullName evidence="3">717_t:CDS:1</fullName>
    </submittedName>
</protein>
<evidence type="ECO:0000313" key="3">
    <source>
        <dbReference type="EMBL" id="CAG8455261.1"/>
    </source>
</evidence>
<evidence type="ECO:0000256" key="1">
    <source>
        <dbReference type="SAM" id="Phobius"/>
    </source>
</evidence>
<dbReference type="PROSITE" id="PS51257">
    <property type="entry name" value="PROKAR_LIPOPROTEIN"/>
    <property type="match status" value="1"/>
</dbReference>
<keyword evidence="1" id="KW-0472">Membrane</keyword>
<dbReference type="Pfam" id="PF00403">
    <property type="entry name" value="HMA"/>
    <property type="match status" value="1"/>
</dbReference>
<dbReference type="Gene3D" id="3.30.70.100">
    <property type="match status" value="1"/>
</dbReference>
<dbReference type="AlphaFoldDB" id="A0A9N8VJP3"/>
<keyword evidence="1" id="KW-0812">Transmembrane</keyword>
<dbReference type="Proteomes" id="UP000789706">
    <property type="component" value="Unassembled WGS sequence"/>
</dbReference>
<gene>
    <name evidence="3" type="ORF">DEBURN_LOCUS2380</name>
</gene>
<keyword evidence="4" id="KW-1185">Reference proteome</keyword>
<keyword evidence="1" id="KW-1133">Transmembrane helix</keyword>
<dbReference type="GO" id="GO:0046872">
    <property type="term" value="F:metal ion binding"/>
    <property type="evidence" value="ECO:0007669"/>
    <property type="project" value="InterPro"/>
</dbReference>
<reference evidence="3" key="1">
    <citation type="submission" date="2021-06" db="EMBL/GenBank/DDBJ databases">
        <authorList>
            <person name="Kallberg Y."/>
            <person name="Tangrot J."/>
            <person name="Rosling A."/>
        </authorList>
    </citation>
    <scope>NUCLEOTIDE SEQUENCE</scope>
    <source>
        <strain evidence="3">AZ414A</strain>
    </source>
</reference>
<dbReference type="SUPFAM" id="SSF55008">
    <property type="entry name" value="HMA, heavy metal-associated domain"/>
    <property type="match status" value="1"/>
</dbReference>
<feature type="transmembrane region" description="Helical" evidence="1">
    <location>
        <begin position="41"/>
        <end position="60"/>
    </location>
</feature>
<evidence type="ECO:0000259" key="2">
    <source>
        <dbReference type="Pfam" id="PF00403"/>
    </source>
</evidence>
<name>A0A9N8VJP3_9GLOM</name>
<proteinExistence type="predicted"/>
<organism evidence="3 4">
    <name type="scientific">Diversispora eburnea</name>
    <dbReference type="NCBI Taxonomy" id="1213867"/>
    <lineage>
        <taxon>Eukaryota</taxon>
        <taxon>Fungi</taxon>
        <taxon>Fungi incertae sedis</taxon>
        <taxon>Mucoromycota</taxon>
        <taxon>Glomeromycotina</taxon>
        <taxon>Glomeromycetes</taxon>
        <taxon>Diversisporales</taxon>
        <taxon>Diversisporaceae</taxon>
        <taxon>Diversispora</taxon>
    </lineage>
</organism>
<dbReference type="InterPro" id="IPR006121">
    <property type="entry name" value="HMA_dom"/>
</dbReference>